<dbReference type="PANTHER" id="PTHR30041">
    <property type="entry name" value="ARSENATE REDUCTASE"/>
    <property type="match status" value="1"/>
</dbReference>
<dbReference type="InterPro" id="IPR006660">
    <property type="entry name" value="Arsenate_reductase-like"/>
</dbReference>
<dbReference type="Proteomes" id="UP001565283">
    <property type="component" value="Unassembled WGS sequence"/>
</dbReference>
<dbReference type="InterPro" id="IPR036249">
    <property type="entry name" value="Thioredoxin-like_sf"/>
</dbReference>
<name>A0ABV4D637_9LACT</name>
<dbReference type="NCBIfam" id="TIGR01617">
    <property type="entry name" value="arsC_related"/>
    <property type="match status" value="1"/>
</dbReference>
<reference evidence="4 5" key="1">
    <citation type="submission" date="2024-03" db="EMBL/GenBank/DDBJ databases">
        <title>Mouse gut bacterial collection (mGBC) of GemPharmatech.</title>
        <authorList>
            <person name="He Y."/>
            <person name="Dong L."/>
            <person name="Wu D."/>
            <person name="Gao X."/>
            <person name="Lin Z."/>
        </authorList>
    </citation>
    <scope>NUCLEOTIDE SEQUENCE [LARGE SCALE GENOMIC DNA]</scope>
    <source>
        <strain evidence="4 5">61-15</strain>
    </source>
</reference>
<keyword evidence="5" id="KW-1185">Reference proteome</keyword>
<evidence type="ECO:0000256" key="1">
    <source>
        <dbReference type="ARBA" id="ARBA00023157"/>
    </source>
</evidence>
<comment type="caution">
    <text evidence="4">The sequence shown here is derived from an EMBL/GenBank/DDBJ whole genome shotgun (WGS) entry which is preliminary data.</text>
</comment>
<keyword evidence="1" id="KW-1015">Disulfide bond</keyword>
<dbReference type="InterPro" id="IPR006504">
    <property type="entry name" value="Tscrpt_reg_Spx/MgsR"/>
</dbReference>
<dbReference type="CDD" id="cd03032">
    <property type="entry name" value="ArsC_Spx"/>
    <property type="match status" value="1"/>
</dbReference>
<dbReference type="PANTHER" id="PTHR30041:SF7">
    <property type="entry name" value="GLOBAL TRANSCRIPTIONAL REGULATOR SPX"/>
    <property type="match status" value="1"/>
</dbReference>
<protein>
    <submittedName>
        <fullName evidence="4">Spx/MgsR family RNA polymerase-binding regulatory protein</fullName>
    </submittedName>
</protein>
<dbReference type="SUPFAM" id="SSF52833">
    <property type="entry name" value="Thioredoxin-like"/>
    <property type="match status" value="1"/>
</dbReference>
<evidence type="ECO:0000313" key="4">
    <source>
        <dbReference type="EMBL" id="MEY8444479.1"/>
    </source>
</evidence>
<keyword evidence="2" id="KW-0676">Redox-active center</keyword>
<dbReference type="Pfam" id="PF03960">
    <property type="entry name" value="ArsC"/>
    <property type="match status" value="1"/>
</dbReference>
<evidence type="ECO:0000256" key="3">
    <source>
        <dbReference type="PROSITE-ProRule" id="PRU01282"/>
    </source>
</evidence>
<dbReference type="Gene3D" id="3.40.30.10">
    <property type="entry name" value="Glutaredoxin"/>
    <property type="match status" value="1"/>
</dbReference>
<dbReference type="NCBIfam" id="NF002459">
    <property type="entry name" value="PRK01655.1"/>
    <property type="match status" value="1"/>
</dbReference>
<accession>A0ABV4D637</accession>
<evidence type="ECO:0000256" key="2">
    <source>
        <dbReference type="ARBA" id="ARBA00023284"/>
    </source>
</evidence>
<organism evidence="4 5">
    <name type="scientific">Lactococcus ileimucosae</name>
    <dbReference type="NCBI Taxonomy" id="2941329"/>
    <lineage>
        <taxon>Bacteria</taxon>
        <taxon>Bacillati</taxon>
        <taxon>Bacillota</taxon>
        <taxon>Bacilli</taxon>
        <taxon>Lactobacillales</taxon>
        <taxon>Streptococcaceae</taxon>
        <taxon>Lactococcus</taxon>
    </lineage>
</organism>
<sequence>MIKVYTVMACSSCKKAKEWLTNHGLEFEEINLVTDKIDPEDFLNILSLTENGTEEIISTRSRAYKRLSLDFERLSLHELVAIIEDNRTLLRRPLILDDKRLQVGYNEDDIRKFLPRSVRRVEMLEATYNIRQLDVERTLEEKAQ</sequence>
<gene>
    <name evidence="4" type="ORF">AALA52_09595</name>
</gene>
<dbReference type="PROSITE" id="PS51353">
    <property type="entry name" value="ARSC"/>
    <property type="match status" value="1"/>
</dbReference>
<comment type="similarity">
    <text evidence="3">Belongs to the ArsC family.</text>
</comment>
<dbReference type="EMBL" id="JBCLSH010000052">
    <property type="protein sequence ID" value="MEY8444479.1"/>
    <property type="molecule type" value="Genomic_DNA"/>
</dbReference>
<evidence type="ECO:0000313" key="5">
    <source>
        <dbReference type="Proteomes" id="UP001565283"/>
    </source>
</evidence>
<proteinExistence type="inferred from homology"/>
<dbReference type="RefSeq" id="WP_251711978.1">
    <property type="nucleotide sequence ID" value="NZ_CALPDE010000002.1"/>
</dbReference>